<gene>
    <name evidence="1" type="ORF">GCM10016234_31700</name>
</gene>
<reference evidence="1" key="1">
    <citation type="journal article" date="2014" name="Int. J. Syst. Evol. Microbiol.">
        <title>Complete genome sequence of Corynebacterium casei LMG S-19264T (=DSM 44701T), isolated from a smear-ripened cheese.</title>
        <authorList>
            <consortium name="US DOE Joint Genome Institute (JGI-PGF)"/>
            <person name="Walter F."/>
            <person name="Albersmeier A."/>
            <person name="Kalinowski J."/>
            <person name="Ruckert C."/>
        </authorList>
    </citation>
    <scope>NUCLEOTIDE SEQUENCE</scope>
    <source>
        <strain evidence="1">KCTC 42249</strain>
    </source>
</reference>
<organism evidence="1 2">
    <name type="scientific">Tianweitania populi</name>
    <dbReference type="NCBI Taxonomy" id="1607949"/>
    <lineage>
        <taxon>Bacteria</taxon>
        <taxon>Pseudomonadati</taxon>
        <taxon>Pseudomonadota</taxon>
        <taxon>Alphaproteobacteria</taxon>
        <taxon>Hyphomicrobiales</taxon>
        <taxon>Phyllobacteriaceae</taxon>
        <taxon>Tianweitania</taxon>
    </lineage>
</organism>
<dbReference type="EMBL" id="BMZQ01000002">
    <property type="protein sequence ID" value="GHD19704.1"/>
    <property type="molecule type" value="Genomic_DNA"/>
</dbReference>
<proteinExistence type="predicted"/>
<dbReference type="Proteomes" id="UP000630142">
    <property type="component" value="Unassembled WGS sequence"/>
</dbReference>
<accession>A0A8J3DS57</accession>
<keyword evidence="2" id="KW-1185">Reference proteome</keyword>
<name>A0A8J3DS57_9HYPH</name>
<sequence>MHILVGLVGLLIAVGYWWYRIQHARKAGKEMTTALSSTAKRLRADHQAHLGSVAPMLQVDDTVTIAATLILSIVCEGKDVPQRVEYRLEEALSEVAGPDQIETAIREAKRLQRKTTRVMDVIQILGATLSERLTVAERLRFVDMVQNVFSASPHRPAHTANRIVALREALGLTEAQP</sequence>
<evidence type="ECO:0008006" key="3">
    <source>
        <dbReference type="Google" id="ProtNLM"/>
    </source>
</evidence>
<evidence type="ECO:0000313" key="1">
    <source>
        <dbReference type="EMBL" id="GHD19704.1"/>
    </source>
</evidence>
<protein>
    <recommendedName>
        <fullName evidence="3">Co-chaperone DjlA N-terminal domain-containing protein</fullName>
    </recommendedName>
</protein>
<comment type="caution">
    <text evidence="1">The sequence shown here is derived from an EMBL/GenBank/DDBJ whole genome shotgun (WGS) entry which is preliminary data.</text>
</comment>
<reference evidence="1" key="2">
    <citation type="submission" date="2020-09" db="EMBL/GenBank/DDBJ databases">
        <authorList>
            <person name="Sun Q."/>
            <person name="Kim S."/>
        </authorList>
    </citation>
    <scope>NUCLEOTIDE SEQUENCE</scope>
    <source>
        <strain evidence="1">KCTC 42249</strain>
    </source>
</reference>
<dbReference type="AlphaFoldDB" id="A0A8J3DS57"/>
<evidence type="ECO:0000313" key="2">
    <source>
        <dbReference type="Proteomes" id="UP000630142"/>
    </source>
</evidence>
<dbReference type="RefSeq" id="WP_189505553.1">
    <property type="nucleotide sequence ID" value="NZ_BMZQ01000002.1"/>
</dbReference>